<organism evidence="1 2">
    <name type="scientific">endosymbiont of Escarpia spicata</name>
    <dbReference type="NCBI Taxonomy" id="2200908"/>
    <lineage>
        <taxon>Bacteria</taxon>
        <taxon>Pseudomonadati</taxon>
        <taxon>Pseudomonadota</taxon>
        <taxon>Gammaproteobacteria</taxon>
        <taxon>sulfur-oxidizing symbionts</taxon>
    </lineage>
</organism>
<dbReference type="GO" id="GO:0001517">
    <property type="term" value="F:N-acetylglucosamine 6-O-sulfotransferase activity"/>
    <property type="evidence" value="ECO:0007669"/>
    <property type="project" value="TreeGrafter"/>
</dbReference>
<protein>
    <recommendedName>
        <fullName evidence="3">Sulfotransferase</fullName>
    </recommendedName>
</protein>
<dbReference type="SUPFAM" id="SSF52540">
    <property type="entry name" value="P-loop containing nucleoside triphosphate hydrolases"/>
    <property type="match status" value="1"/>
</dbReference>
<dbReference type="GO" id="GO:0006044">
    <property type="term" value="P:N-acetylglucosamine metabolic process"/>
    <property type="evidence" value="ECO:0007669"/>
    <property type="project" value="TreeGrafter"/>
</dbReference>
<dbReference type="Pfam" id="PF13469">
    <property type="entry name" value="Sulfotransfer_3"/>
    <property type="match status" value="1"/>
</dbReference>
<sequence>MYLLAASHSGSTLTAMLLNSHPDTHTTGELKVTALGDIDRYRCSCQALIKECPFWNKVNKRMADKGYQFEIARAGTDFRGIGSNYVKRLLRPLFRGGMLEFVRDTALMLDPTWRREYPKILKKNEDLIHSVAEVSGKKVIVDSSKIGLRLKFIKRIKSIDLKVVRVNRDGRAVALTYMDPAGFADATNPELRGGGMGGDRREDMVSMQEAARRWLRSNEEADAIAASLSTDQLVQIKYEDLCADPDKILGEVFTFIGVDPDKRVKDFRSVEHHVIGNGMRLDDRSEISLDERWKERLTEEDLRIFSGIAGEKNRALGYS</sequence>
<dbReference type="Gene3D" id="3.40.50.300">
    <property type="entry name" value="P-loop containing nucleotide triphosphate hydrolases"/>
    <property type="match status" value="1"/>
</dbReference>
<evidence type="ECO:0008006" key="3">
    <source>
        <dbReference type="Google" id="ProtNLM"/>
    </source>
</evidence>
<gene>
    <name evidence="1" type="ORF">DIZ78_00580</name>
</gene>
<dbReference type="GO" id="GO:0006790">
    <property type="term" value="P:sulfur compound metabolic process"/>
    <property type="evidence" value="ECO:0007669"/>
    <property type="project" value="TreeGrafter"/>
</dbReference>
<reference evidence="1 2" key="1">
    <citation type="journal article" date="2018" name="ISME J.">
        <title>Endosymbiont genomes yield clues of tubeworm success.</title>
        <authorList>
            <person name="Li Y."/>
            <person name="Liles M.R."/>
            <person name="Halanych K.M."/>
        </authorList>
    </citation>
    <scope>NUCLEOTIDE SEQUENCE [LARGE SCALE GENOMIC DNA]</scope>
    <source>
        <strain evidence="1">A1462</strain>
    </source>
</reference>
<dbReference type="InterPro" id="IPR051135">
    <property type="entry name" value="Gal/GlcNAc/GalNAc_ST"/>
</dbReference>
<evidence type="ECO:0000313" key="1">
    <source>
        <dbReference type="EMBL" id="RDH88464.1"/>
    </source>
</evidence>
<dbReference type="InterPro" id="IPR027417">
    <property type="entry name" value="P-loop_NTPase"/>
</dbReference>
<dbReference type="PANTHER" id="PTHR10704">
    <property type="entry name" value="CARBOHYDRATE SULFOTRANSFERASE"/>
    <property type="match status" value="1"/>
</dbReference>
<keyword evidence="2" id="KW-1185">Reference proteome</keyword>
<dbReference type="PANTHER" id="PTHR10704:SF44">
    <property type="entry name" value="LD35051P-RELATED"/>
    <property type="match status" value="1"/>
</dbReference>
<dbReference type="Proteomes" id="UP000254771">
    <property type="component" value="Unassembled WGS sequence"/>
</dbReference>
<proteinExistence type="predicted"/>
<dbReference type="EMBL" id="QFXE01000001">
    <property type="protein sequence ID" value="RDH88464.1"/>
    <property type="molecule type" value="Genomic_DNA"/>
</dbReference>
<name>A0A370DTC3_9GAMM</name>
<comment type="caution">
    <text evidence="1">The sequence shown here is derived from an EMBL/GenBank/DDBJ whole genome shotgun (WGS) entry which is preliminary data.</text>
</comment>
<evidence type="ECO:0000313" key="2">
    <source>
        <dbReference type="Proteomes" id="UP000254771"/>
    </source>
</evidence>
<accession>A0A370DTC3</accession>
<dbReference type="AlphaFoldDB" id="A0A370DTC3"/>